<gene>
    <name evidence="1" type="ORF">CBRE1094_LOCUS16975</name>
</gene>
<reference evidence="1" key="1">
    <citation type="submission" date="2021-01" db="EMBL/GenBank/DDBJ databases">
        <authorList>
            <person name="Corre E."/>
            <person name="Pelletier E."/>
            <person name="Niang G."/>
            <person name="Scheremetjew M."/>
            <person name="Finn R."/>
            <person name="Kale V."/>
            <person name="Holt S."/>
            <person name="Cochrane G."/>
            <person name="Meng A."/>
            <person name="Brown T."/>
            <person name="Cohen L."/>
        </authorList>
    </citation>
    <scope>NUCLEOTIDE SEQUENCE</scope>
    <source>
        <strain evidence="1">UTEX LB 985</strain>
    </source>
</reference>
<dbReference type="AlphaFoldDB" id="A0A7S2GIH6"/>
<protein>
    <submittedName>
        <fullName evidence="1">Uncharacterized protein</fullName>
    </submittedName>
</protein>
<proteinExistence type="predicted"/>
<name>A0A7S2GIH6_9EUKA</name>
<sequence length="106" mass="11459">MLRCIPRIGRRGAAGAHAMPPVLRSRHQAIPQQQQQQQWRRQCDRASACQQQAPTPIANTAQGHLPRLSLPGLSLLSLQAGSSDLSFPSLASLPPFLSGPHLNLKA</sequence>
<dbReference type="EMBL" id="HBGU01031021">
    <property type="protein sequence ID" value="CAD9453496.1"/>
    <property type="molecule type" value="Transcribed_RNA"/>
</dbReference>
<accession>A0A7S2GIH6</accession>
<evidence type="ECO:0000313" key="1">
    <source>
        <dbReference type="EMBL" id="CAD9453496.1"/>
    </source>
</evidence>
<organism evidence="1">
    <name type="scientific">Haptolina brevifila</name>
    <dbReference type="NCBI Taxonomy" id="156173"/>
    <lineage>
        <taxon>Eukaryota</taxon>
        <taxon>Haptista</taxon>
        <taxon>Haptophyta</taxon>
        <taxon>Prymnesiophyceae</taxon>
        <taxon>Prymnesiales</taxon>
        <taxon>Prymnesiaceae</taxon>
        <taxon>Haptolina</taxon>
    </lineage>
</organism>